<keyword evidence="1" id="KW-1133">Transmembrane helix</keyword>
<reference evidence="2" key="1">
    <citation type="journal article" date="2020" name="Nature">
        <title>Giant virus diversity and host interactions through global metagenomics.</title>
        <authorList>
            <person name="Schulz F."/>
            <person name="Roux S."/>
            <person name="Paez-Espino D."/>
            <person name="Jungbluth S."/>
            <person name="Walsh D.A."/>
            <person name="Denef V.J."/>
            <person name="McMahon K.D."/>
            <person name="Konstantinidis K.T."/>
            <person name="Eloe-Fadrosh E.A."/>
            <person name="Kyrpides N.C."/>
            <person name="Woyke T."/>
        </authorList>
    </citation>
    <scope>NUCLEOTIDE SEQUENCE</scope>
    <source>
        <strain evidence="2">GVMAG-S-1101178-73</strain>
    </source>
</reference>
<proteinExistence type="predicted"/>
<accession>A0A6C0KAR7</accession>
<protein>
    <submittedName>
        <fullName evidence="2">Uncharacterized protein</fullName>
    </submittedName>
</protein>
<keyword evidence="1" id="KW-0472">Membrane</keyword>
<feature type="transmembrane region" description="Helical" evidence="1">
    <location>
        <begin position="6"/>
        <end position="29"/>
    </location>
</feature>
<dbReference type="AlphaFoldDB" id="A0A6C0KAR7"/>
<sequence length="70" mass="8641">MPTISMFLFVMFLIIITSHIMVCLMSCCYKREDDDYVNPYRLVPRKEAESYKRYERQMYNDSLRNKRRKC</sequence>
<organism evidence="2">
    <name type="scientific">viral metagenome</name>
    <dbReference type="NCBI Taxonomy" id="1070528"/>
    <lineage>
        <taxon>unclassified sequences</taxon>
        <taxon>metagenomes</taxon>
        <taxon>organismal metagenomes</taxon>
    </lineage>
</organism>
<keyword evidence="1" id="KW-0812">Transmembrane</keyword>
<dbReference type="EMBL" id="MN740820">
    <property type="protein sequence ID" value="QHU13378.1"/>
    <property type="molecule type" value="Genomic_DNA"/>
</dbReference>
<evidence type="ECO:0000313" key="2">
    <source>
        <dbReference type="EMBL" id="QHU13378.1"/>
    </source>
</evidence>
<name>A0A6C0KAR7_9ZZZZ</name>
<evidence type="ECO:0000256" key="1">
    <source>
        <dbReference type="SAM" id="Phobius"/>
    </source>
</evidence>